<evidence type="ECO:0000313" key="3">
    <source>
        <dbReference type="EMBL" id="OTA41432.1"/>
    </source>
</evidence>
<evidence type="ECO:0008006" key="5">
    <source>
        <dbReference type="Google" id="ProtNLM"/>
    </source>
</evidence>
<reference evidence="4" key="1">
    <citation type="submission" date="2016-04" db="EMBL/GenBank/DDBJ databases">
        <authorList>
            <person name="Antunes L.P."/>
            <person name="Martins L.F."/>
            <person name="Pereira R.V."/>
            <person name="Thomas A.M."/>
            <person name="Barbosa D."/>
            <person name="Nascimento L."/>
            <person name="Silva G.M."/>
            <person name="Condomitti G.W."/>
            <person name="Digiampietri L.A."/>
            <person name="Lombardi K.C."/>
            <person name="Ramos P.L."/>
            <person name="Quaggio R.B."/>
            <person name="Oliveira J.C."/>
            <person name="Pascon R.C."/>
            <person name="Cruz J.B."/>
            <person name="Silva A.M."/>
            <person name="Setubal J.C."/>
        </authorList>
    </citation>
    <scope>NUCLEOTIDE SEQUENCE [LARGE SCALE GENOMIC DNA]</scope>
</reference>
<dbReference type="InterPro" id="IPR028994">
    <property type="entry name" value="Integrin_alpha_N"/>
</dbReference>
<accession>A0A1Y2T4L9</accession>
<sequence>MPNARRAATLLAILVLLTGCAGSQTDADATPVEKQASAADENDTPDRDAADRNIDPVNDREWALRPATRVDLNGDGLDELIIGELGRWSTEKVKVLRQDGSDLLKLDQWLPDTTQTRVDLVTMDGLPNPVLVIHVGDPDEWHSMEFTWMEGEELVSVWGWHPKHNVAFGEDYAIRPDGTVEITGDIAGFTIVRRYRIEPYADAYMPYVARKQDEVVIPGSYPTTAADLLTALFIARWYDLPDLVDQYLPDPDIRKAFMKEDFGEIRYRPIPVETGLLVYTDCGPQIEPADPDDNGLVEFLVSVASYEERLYWTGEAVISTERDGRLVVKDIRITDRGGFLPRRG</sequence>
<dbReference type="AlphaFoldDB" id="A0A1Y2T4L9"/>
<dbReference type="EMBL" id="LWLV01000474">
    <property type="protein sequence ID" value="OTA41432.1"/>
    <property type="molecule type" value="Genomic_DNA"/>
</dbReference>
<proteinExistence type="predicted"/>
<comment type="caution">
    <text evidence="3">The sequence shown here is derived from an EMBL/GenBank/DDBJ whole genome shotgun (WGS) entry which is preliminary data.</text>
</comment>
<evidence type="ECO:0000256" key="2">
    <source>
        <dbReference type="SAM" id="SignalP"/>
    </source>
</evidence>
<feature type="signal peptide" evidence="2">
    <location>
        <begin position="1"/>
        <end position="21"/>
    </location>
</feature>
<evidence type="ECO:0000313" key="4">
    <source>
        <dbReference type="Proteomes" id="UP000194267"/>
    </source>
</evidence>
<dbReference type="PROSITE" id="PS51257">
    <property type="entry name" value="PROKAR_LIPOPROTEIN"/>
    <property type="match status" value="1"/>
</dbReference>
<protein>
    <recommendedName>
        <fullName evidence="5">Lipoprotein</fullName>
    </recommendedName>
</protein>
<feature type="compositionally biased region" description="Basic and acidic residues" evidence="1">
    <location>
        <begin position="44"/>
        <end position="58"/>
    </location>
</feature>
<keyword evidence="2" id="KW-0732">Signal</keyword>
<name>A0A1Y2T4L9_SYMTR</name>
<evidence type="ECO:0000256" key="1">
    <source>
        <dbReference type="SAM" id="MobiDB-lite"/>
    </source>
</evidence>
<dbReference type="Proteomes" id="UP000194267">
    <property type="component" value="Unassembled WGS sequence"/>
</dbReference>
<dbReference type="SUPFAM" id="SSF69318">
    <property type="entry name" value="Integrin alpha N-terminal domain"/>
    <property type="match status" value="1"/>
</dbReference>
<feature type="chain" id="PRO_5039586301" description="Lipoprotein" evidence="2">
    <location>
        <begin position="22"/>
        <end position="344"/>
    </location>
</feature>
<organism evidence="3 4">
    <name type="scientific">Symbiobacterium thermophilum</name>
    <dbReference type="NCBI Taxonomy" id="2734"/>
    <lineage>
        <taxon>Bacteria</taxon>
        <taxon>Bacillati</taxon>
        <taxon>Bacillota</taxon>
        <taxon>Clostridia</taxon>
        <taxon>Eubacteriales</taxon>
        <taxon>Symbiobacteriaceae</taxon>
        <taxon>Symbiobacterium</taxon>
    </lineage>
</organism>
<gene>
    <name evidence="3" type="ORF">A6D92_06760</name>
</gene>
<feature type="region of interest" description="Disordered" evidence="1">
    <location>
        <begin position="24"/>
        <end position="58"/>
    </location>
</feature>